<keyword evidence="11" id="KW-0742">SOS response</keyword>
<feature type="domain" description="Peptidase S24/S26A/S26B/S26C" evidence="12">
    <location>
        <begin position="100"/>
        <end position="211"/>
    </location>
</feature>
<dbReference type="InterPro" id="IPR006200">
    <property type="entry name" value="LexA"/>
</dbReference>
<dbReference type="EMBL" id="CAEZSQ010000021">
    <property type="protein sequence ID" value="CAB4539242.1"/>
    <property type="molecule type" value="Genomic_DNA"/>
</dbReference>
<evidence type="ECO:0000256" key="4">
    <source>
        <dbReference type="ARBA" id="ARBA00022763"/>
    </source>
</evidence>
<dbReference type="Gene3D" id="2.10.109.10">
    <property type="entry name" value="Umud Fragment, subunit A"/>
    <property type="match status" value="1"/>
</dbReference>
<evidence type="ECO:0000256" key="6">
    <source>
        <dbReference type="ARBA" id="ARBA00022813"/>
    </source>
</evidence>
<evidence type="ECO:0000256" key="11">
    <source>
        <dbReference type="ARBA" id="ARBA00023236"/>
    </source>
</evidence>
<keyword evidence="9" id="KW-0804">Transcription</keyword>
<evidence type="ECO:0000313" key="14">
    <source>
        <dbReference type="EMBL" id="CAB4539242.1"/>
    </source>
</evidence>
<evidence type="ECO:0000256" key="5">
    <source>
        <dbReference type="ARBA" id="ARBA00022801"/>
    </source>
</evidence>
<name>A0A6J6BJS8_9ZZZZ</name>
<dbReference type="InterPro" id="IPR006199">
    <property type="entry name" value="LexA_DNA-bd_dom"/>
</dbReference>
<organism evidence="14">
    <name type="scientific">freshwater metagenome</name>
    <dbReference type="NCBI Taxonomy" id="449393"/>
    <lineage>
        <taxon>unclassified sequences</taxon>
        <taxon>metagenomes</taxon>
        <taxon>ecological metagenomes</taxon>
    </lineage>
</organism>
<evidence type="ECO:0000256" key="1">
    <source>
        <dbReference type="ARBA" id="ARBA00007484"/>
    </source>
</evidence>
<dbReference type="NCBIfam" id="TIGR00498">
    <property type="entry name" value="lexA"/>
    <property type="match status" value="1"/>
</dbReference>
<dbReference type="SUPFAM" id="SSF46785">
    <property type="entry name" value="Winged helix' DNA-binding domain"/>
    <property type="match status" value="1"/>
</dbReference>
<dbReference type="InterPro" id="IPR036286">
    <property type="entry name" value="LexA/Signal_pep-like_sf"/>
</dbReference>
<keyword evidence="3" id="KW-0235">DNA replication</keyword>
<evidence type="ECO:0000256" key="9">
    <source>
        <dbReference type="ARBA" id="ARBA00023163"/>
    </source>
</evidence>
<keyword evidence="6" id="KW-0068">Autocatalytic cleavage</keyword>
<dbReference type="GO" id="GO:0006260">
    <property type="term" value="P:DNA replication"/>
    <property type="evidence" value="ECO:0007669"/>
    <property type="project" value="UniProtKB-KW"/>
</dbReference>
<dbReference type="AlphaFoldDB" id="A0A6J6BJS8"/>
<dbReference type="InterPro" id="IPR039418">
    <property type="entry name" value="LexA-like"/>
</dbReference>
<dbReference type="PANTHER" id="PTHR33516:SF2">
    <property type="entry name" value="LEXA REPRESSOR-RELATED"/>
    <property type="match status" value="1"/>
</dbReference>
<keyword evidence="5" id="KW-0378">Hydrolase</keyword>
<dbReference type="Pfam" id="PF01726">
    <property type="entry name" value="LexA_DNA_bind"/>
    <property type="match status" value="1"/>
</dbReference>
<keyword evidence="7" id="KW-0805">Transcription regulation</keyword>
<evidence type="ECO:0000256" key="8">
    <source>
        <dbReference type="ARBA" id="ARBA00023125"/>
    </source>
</evidence>
<dbReference type="InterPro" id="IPR036388">
    <property type="entry name" value="WH-like_DNA-bd_sf"/>
</dbReference>
<keyword evidence="8" id="KW-0238">DNA-binding</keyword>
<dbReference type="FunFam" id="2.10.109.10:FF:000001">
    <property type="entry name" value="LexA repressor"/>
    <property type="match status" value="1"/>
</dbReference>
<keyword evidence="4" id="KW-0227">DNA damage</keyword>
<evidence type="ECO:0000259" key="12">
    <source>
        <dbReference type="Pfam" id="PF00717"/>
    </source>
</evidence>
<dbReference type="PRINTS" id="PR00726">
    <property type="entry name" value="LEXASERPTASE"/>
</dbReference>
<evidence type="ECO:0000259" key="13">
    <source>
        <dbReference type="Pfam" id="PF01726"/>
    </source>
</evidence>
<dbReference type="SUPFAM" id="SSF51306">
    <property type="entry name" value="LexA/Signal peptidase"/>
    <property type="match status" value="1"/>
</dbReference>
<sequence>MSKKETPQSSSSKPELTTRQVAILDFIKTSSESQGYAPSMREIGEASGLNSPASVKYQLDILEEKGFIRRDADRGRAMEVVLPDHLSGDGAHTDKTRFIPLVGSIAAGVPITADQQIEETLPLPESLVGKGDLFMLKVKGESMINAAICDGDYVVIRQQKDANNGEIVAAMIDGEATVKTFSRKGGHIWLLPANDDFAPIDGDTCEILGKVTAVLRSI</sequence>
<comment type="similarity">
    <text evidence="1">Belongs to the peptidase S24 family.</text>
</comment>
<dbReference type="GO" id="GO:0045892">
    <property type="term" value="P:negative regulation of DNA-templated transcription"/>
    <property type="evidence" value="ECO:0007669"/>
    <property type="project" value="InterPro"/>
</dbReference>
<accession>A0A6J6BJS8</accession>
<dbReference type="InterPro" id="IPR036390">
    <property type="entry name" value="WH_DNA-bd_sf"/>
</dbReference>
<dbReference type="InterPro" id="IPR006197">
    <property type="entry name" value="Peptidase_S24_LexA"/>
</dbReference>
<dbReference type="Gene3D" id="1.10.10.10">
    <property type="entry name" value="Winged helix-like DNA-binding domain superfamily/Winged helix DNA-binding domain"/>
    <property type="match status" value="1"/>
</dbReference>
<dbReference type="GO" id="GO:0004252">
    <property type="term" value="F:serine-type endopeptidase activity"/>
    <property type="evidence" value="ECO:0007669"/>
    <property type="project" value="InterPro"/>
</dbReference>
<evidence type="ECO:0000256" key="3">
    <source>
        <dbReference type="ARBA" id="ARBA00022705"/>
    </source>
</evidence>
<evidence type="ECO:0000256" key="10">
    <source>
        <dbReference type="ARBA" id="ARBA00023204"/>
    </source>
</evidence>
<dbReference type="GO" id="GO:0006508">
    <property type="term" value="P:proteolysis"/>
    <property type="evidence" value="ECO:0007669"/>
    <property type="project" value="InterPro"/>
</dbReference>
<keyword evidence="2" id="KW-0678">Repressor</keyword>
<evidence type="ECO:0000256" key="2">
    <source>
        <dbReference type="ARBA" id="ARBA00022491"/>
    </source>
</evidence>
<dbReference type="GO" id="GO:0003677">
    <property type="term" value="F:DNA binding"/>
    <property type="evidence" value="ECO:0007669"/>
    <property type="project" value="UniProtKB-KW"/>
</dbReference>
<reference evidence="14" key="1">
    <citation type="submission" date="2020-05" db="EMBL/GenBank/DDBJ databases">
        <authorList>
            <person name="Chiriac C."/>
            <person name="Salcher M."/>
            <person name="Ghai R."/>
            <person name="Kavagutti S V."/>
        </authorList>
    </citation>
    <scope>NUCLEOTIDE SEQUENCE</scope>
</reference>
<keyword evidence="10" id="KW-0234">DNA repair</keyword>
<dbReference type="Pfam" id="PF00717">
    <property type="entry name" value="Peptidase_S24"/>
    <property type="match status" value="1"/>
</dbReference>
<protein>
    <submittedName>
        <fullName evidence="14">Unannotated protein</fullName>
    </submittedName>
</protein>
<evidence type="ECO:0000256" key="7">
    <source>
        <dbReference type="ARBA" id="ARBA00023015"/>
    </source>
</evidence>
<dbReference type="PANTHER" id="PTHR33516">
    <property type="entry name" value="LEXA REPRESSOR"/>
    <property type="match status" value="1"/>
</dbReference>
<dbReference type="HAMAP" id="MF_00015">
    <property type="entry name" value="LexA"/>
    <property type="match status" value="1"/>
</dbReference>
<proteinExistence type="inferred from homology"/>
<feature type="domain" description="LexA repressor DNA-binding" evidence="13">
    <location>
        <begin position="15"/>
        <end position="77"/>
    </location>
</feature>
<dbReference type="GO" id="GO:0009432">
    <property type="term" value="P:SOS response"/>
    <property type="evidence" value="ECO:0007669"/>
    <property type="project" value="UniProtKB-KW"/>
</dbReference>
<dbReference type="CDD" id="cd06529">
    <property type="entry name" value="S24_LexA-like"/>
    <property type="match status" value="1"/>
</dbReference>
<dbReference type="InterPro" id="IPR015927">
    <property type="entry name" value="Peptidase_S24_S26A/B/C"/>
</dbReference>
<gene>
    <name evidence="14" type="ORF">UFOPK1458_00189</name>
</gene>
<dbReference type="InterPro" id="IPR050077">
    <property type="entry name" value="LexA_repressor"/>
</dbReference>
<dbReference type="GO" id="GO:0006281">
    <property type="term" value="P:DNA repair"/>
    <property type="evidence" value="ECO:0007669"/>
    <property type="project" value="UniProtKB-KW"/>
</dbReference>